<dbReference type="RefSeq" id="WP_050351827.1">
    <property type="nucleotide sequence ID" value="NZ_CP073011.1"/>
</dbReference>
<dbReference type="InterPro" id="IPR010712">
    <property type="entry name" value="Arsenical-R_ArsD"/>
</dbReference>
<evidence type="ECO:0000313" key="2">
    <source>
        <dbReference type="Proteomes" id="UP000036780"/>
    </source>
</evidence>
<reference evidence="2" key="1">
    <citation type="submission" date="2015-07" db="EMBL/GenBank/DDBJ databases">
        <title>Fjat-10053 dsm26.</title>
        <authorList>
            <person name="Liu B."/>
            <person name="Wang J."/>
            <person name="Zhu Y."/>
            <person name="Liu G."/>
            <person name="Chen Q."/>
            <person name="Chen Z."/>
            <person name="Lan J."/>
            <person name="Che J."/>
            <person name="Ge C."/>
            <person name="Shi H."/>
            <person name="Pan Z."/>
            <person name="Liu X."/>
        </authorList>
    </citation>
    <scope>NUCLEOTIDE SEQUENCE [LARGE SCALE GENOMIC DNA]</scope>
    <source>
        <strain evidence="2">DSM 26</strain>
    </source>
</reference>
<evidence type="ECO:0000313" key="1">
    <source>
        <dbReference type="EMBL" id="KNE19299.1"/>
    </source>
</evidence>
<organism evidence="1 2">
    <name type="scientific">Virgibacillus pantothenticus</name>
    <dbReference type="NCBI Taxonomy" id="1473"/>
    <lineage>
        <taxon>Bacteria</taxon>
        <taxon>Bacillati</taxon>
        <taxon>Bacillota</taxon>
        <taxon>Bacilli</taxon>
        <taxon>Bacillales</taxon>
        <taxon>Bacillaceae</taxon>
        <taxon>Virgibacillus</taxon>
    </lineage>
</organism>
<comment type="caution">
    <text evidence="1">The sequence shown here is derived from an EMBL/GenBank/DDBJ whole genome shotgun (WGS) entry which is preliminary data.</text>
</comment>
<dbReference type="AlphaFoldDB" id="A0A0L0QLA1"/>
<dbReference type="GO" id="GO:0045892">
    <property type="term" value="P:negative regulation of DNA-templated transcription"/>
    <property type="evidence" value="ECO:0007669"/>
    <property type="project" value="InterPro"/>
</dbReference>
<dbReference type="GO" id="GO:0003677">
    <property type="term" value="F:DNA binding"/>
    <property type="evidence" value="ECO:0007669"/>
    <property type="project" value="InterPro"/>
</dbReference>
<keyword evidence="2" id="KW-1185">Reference proteome</keyword>
<sequence>MKKIEIFDPAMCCSTGVCGPSVDPELIRMAAVTENLKAKGYDITRYNLANEPHAFAESTVISQLLKEKGPDVLPVTVVDGEIKKVKEFLTNEELQELTGLTKETLAAKPRIQL</sequence>
<dbReference type="EMBL" id="LGTO01000007">
    <property type="protein sequence ID" value="KNE19299.1"/>
    <property type="molecule type" value="Genomic_DNA"/>
</dbReference>
<name>A0A0L0QLA1_VIRPA</name>
<dbReference type="OrthoDB" id="9801358at2"/>
<dbReference type="GO" id="GO:0046685">
    <property type="term" value="P:response to arsenic-containing substance"/>
    <property type="evidence" value="ECO:0007669"/>
    <property type="project" value="InterPro"/>
</dbReference>
<dbReference type="Pfam" id="PF06953">
    <property type="entry name" value="ArsD"/>
    <property type="match status" value="1"/>
</dbReference>
<dbReference type="Gene3D" id="3.40.30.10">
    <property type="entry name" value="Glutaredoxin"/>
    <property type="match status" value="1"/>
</dbReference>
<dbReference type="GeneID" id="66872391"/>
<gene>
    <name evidence="1" type="ORF">AFK71_12360</name>
</gene>
<dbReference type="Proteomes" id="UP000036780">
    <property type="component" value="Unassembled WGS sequence"/>
</dbReference>
<dbReference type="NCBIfam" id="NF033727">
    <property type="entry name" value="chaperon_ArsD"/>
    <property type="match status" value="1"/>
</dbReference>
<protein>
    <submittedName>
        <fullName evidence="1">Arsenic resistance operon repressor</fullName>
    </submittedName>
</protein>
<proteinExistence type="predicted"/>
<accession>A0A0L0QLA1</accession>
<dbReference type="PATRIC" id="fig|1473.5.peg.1040"/>